<dbReference type="GO" id="GO:0003677">
    <property type="term" value="F:DNA binding"/>
    <property type="evidence" value="ECO:0007669"/>
    <property type="project" value="UniProtKB-KW"/>
</dbReference>
<dbReference type="PROSITE" id="PS52050">
    <property type="entry name" value="WYL"/>
    <property type="match status" value="1"/>
</dbReference>
<dbReference type="Pfam" id="PF08279">
    <property type="entry name" value="HTH_11"/>
    <property type="match status" value="1"/>
</dbReference>
<evidence type="ECO:0000313" key="3">
    <source>
        <dbReference type="EMBL" id="PYF82260.1"/>
    </source>
</evidence>
<reference evidence="3 4" key="1">
    <citation type="submission" date="2018-06" db="EMBL/GenBank/DDBJ databases">
        <title>Genomic Encyclopedia of Type Strains, Phase III (KMG-III): the genomes of soil and plant-associated and newly described type strains.</title>
        <authorList>
            <person name="Whitman W."/>
        </authorList>
    </citation>
    <scope>NUCLEOTIDE SEQUENCE [LARGE SCALE GENOMIC DNA]</scope>
    <source>
        <strain evidence="3 4">CECT 7730</strain>
    </source>
</reference>
<evidence type="ECO:0000259" key="2">
    <source>
        <dbReference type="Pfam" id="PF13280"/>
    </source>
</evidence>
<dbReference type="InterPro" id="IPR026881">
    <property type="entry name" value="WYL_dom"/>
</dbReference>
<accession>A0A318V3A0</accession>
<dbReference type="InterPro" id="IPR013196">
    <property type="entry name" value="HTH_11"/>
</dbReference>
<proteinExistence type="predicted"/>
<feature type="domain" description="Helix-turn-helix type 11" evidence="1">
    <location>
        <begin position="17"/>
        <end position="70"/>
    </location>
</feature>
<dbReference type="Gene3D" id="1.10.10.10">
    <property type="entry name" value="Winged helix-like DNA-binding domain superfamily/Winged helix DNA-binding domain"/>
    <property type="match status" value="1"/>
</dbReference>
<protein>
    <submittedName>
        <fullName evidence="3">Putative DNA-binding transcriptional regulator YafY</fullName>
    </submittedName>
</protein>
<dbReference type="EMBL" id="QKLW01000003">
    <property type="protein sequence ID" value="PYF82260.1"/>
    <property type="molecule type" value="Genomic_DNA"/>
</dbReference>
<dbReference type="RefSeq" id="WP_245927015.1">
    <property type="nucleotide sequence ID" value="NZ_QKLW01000003.1"/>
</dbReference>
<dbReference type="Proteomes" id="UP000247551">
    <property type="component" value="Unassembled WGS sequence"/>
</dbReference>
<dbReference type="PANTHER" id="PTHR34580">
    <property type="match status" value="1"/>
</dbReference>
<sequence length="242" mass="27407">MSNVFLLIGALVVRSQRLLALIALLRSHRYPVSGKALAEKLNVSLRTLYRDIATLQEQGANIEGEAGVGYVLKPGFLLPPLMFTEEEIEALVLGARWVAQRTDSQLSDGAQNALNKIAAVLPIELKDMLDDTTLLIGPSKESTRDTVNIAEVRQAIRDEKILSIDYRDLKGKHSQRRIWPFALGYFDEVRVLVAWCELRQDIRNFRTDRILSSELIETRYATPRPVLLKQWRATLHESKSSQ</sequence>
<evidence type="ECO:0000259" key="1">
    <source>
        <dbReference type="Pfam" id="PF08279"/>
    </source>
</evidence>
<name>A0A318V3A0_9GAMM</name>
<evidence type="ECO:0000313" key="4">
    <source>
        <dbReference type="Proteomes" id="UP000247551"/>
    </source>
</evidence>
<dbReference type="SUPFAM" id="SSF46785">
    <property type="entry name" value="Winged helix' DNA-binding domain"/>
    <property type="match status" value="1"/>
</dbReference>
<dbReference type="AlphaFoldDB" id="A0A318V3A0"/>
<keyword evidence="3" id="KW-0238">DNA-binding</keyword>
<dbReference type="PANTHER" id="PTHR34580:SF3">
    <property type="entry name" value="PROTEIN PAFB"/>
    <property type="match status" value="1"/>
</dbReference>
<dbReference type="InterPro" id="IPR036388">
    <property type="entry name" value="WH-like_DNA-bd_sf"/>
</dbReference>
<dbReference type="Pfam" id="PF13280">
    <property type="entry name" value="WYL"/>
    <property type="match status" value="1"/>
</dbReference>
<feature type="domain" description="WYL" evidence="2">
    <location>
        <begin position="149"/>
        <end position="213"/>
    </location>
</feature>
<comment type="caution">
    <text evidence="3">The sequence shown here is derived from an EMBL/GenBank/DDBJ whole genome shotgun (WGS) entry which is preliminary data.</text>
</comment>
<dbReference type="InterPro" id="IPR036390">
    <property type="entry name" value="WH_DNA-bd_sf"/>
</dbReference>
<dbReference type="InterPro" id="IPR051534">
    <property type="entry name" value="CBASS_pafABC_assoc_protein"/>
</dbReference>
<organism evidence="3 4">
    <name type="scientific">Marinomonas alcarazii</name>
    <dbReference type="NCBI Taxonomy" id="491949"/>
    <lineage>
        <taxon>Bacteria</taxon>
        <taxon>Pseudomonadati</taxon>
        <taxon>Pseudomonadota</taxon>
        <taxon>Gammaproteobacteria</taxon>
        <taxon>Oceanospirillales</taxon>
        <taxon>Oceanospirillaceae</taxon>
        <taxon>Marinomonas</taxon>
    </lineage>
</organism>
<keyword evidence="4" id="KW-1185">Reference proteome</keyword>
<gene>
    <name evidence="3" type="ORF">DFP75_10386</name>
</gene>